<evidence type="ECO:0000313" key="1">
    <source>
        <dbReference type="EMBL" id="JAD93957.1"/>
    </source>
</evidence>
<dbReference type="AlphaFoldDB" id="A0A0A9ED36"/>
<name>A0A0A9ED36_ARUDO</name>
<accession>A0A0A9ED36</accession>
<proteinExistence type="predicted"/>
<protein>
    <submittedName>
        <fullName evidence="1">Uncharacterized protein</fullName>
    </submittedName>
</protein>
<reference evidence="1" key="2">
    <citation type="journal article" date="2015" name="Data Brief">
        <title>Shoot transcriptome of the giant reed, Arundo donax.</title>
        <authorList>
            <person name="Barrero R.A."/>
            <person name="Guerrero F.D."/>
            <person name="Moolhuijzen P."/>
            <person name="Goolsby J.A."/>
            <person name="Tidwell J."/>
            <person name="Bellgard S.E."/>
            <person name="Bellgard M.I."/>
        </authorList>
    </citation>
    <scope>NUCLEOTIDE SEQUENCE</scope>
    <source>
        <tissue evidence="1">Shoot tissue taken approximately 20 cm above the soil surface</tissue>
    </source>
</reference>
<sequence length="71" mass="8149">MFWDLRVCISHAPQEGRHKACRNNGNFSLDQIFDRHGISQGGTFLRQLLIFSLPDQTGSQQTYQSDLNYCS</sequence>
<reference evidence="1" key="1">
    <citation type="submission" date="2014-09" db="EMBL/GenBank/DDBJ databases">
        <authorList>
            <person name="Magalhaes I.L.F."/>
            <person name="Oliveira U."/>
            <person name="Santos F.R."/>
            <person name="Vidigal T.H.D.A."/>
            <person name="Brescovit A.D."/>
            <person name="Santos A.J."/>
        </authorList>
    </citation>
    <scope>NUCLEOTIDE SEQUENCE</scope>
    <source>
        <tissue evidence="1">Shoot tissue taken approximately 20 cm above the soil surface</tissue>
    </source>
</reference>
<dbReference type="EMBL" id="GBRH01203938">
    <property type="protein sequence ID" value="JAD93957.1"/>
    <property type="molecule type" value="Transcribed_RNA"/>
</dbReference>
<organism evidence="1">
    <name type="scientific">Arundo donax</name>
    <name type="common">Giant reed</name>
    <name type="synonym">Donax arundinaceus</name>
    <dbReference type="NCBI Taxonomy" id="35708"/>
    <lineage>
        <taxon>Eukaryota</taxon>
        <taxon>Viridiplantae</taxon>
        <taxon>Streptophyta</taxon>
        <taxon>Embryophyta</taxon>
        <taxon>Tracheophyta</taxon>
        <taxon>Spermatophyta</taxon>
        <taxon>Magnoliopsida</taxon>
        <taxon>Liliopsida</taxon>
        <taxon>Poales</taxon>
        <taxon>Poaceae</taxon>
        <taxon>PACMAD clade</taxon>
        <taxon>Arundinoideae</taxon>
        <taxon>Arundineae</taxon>
        <taxon>Arundo</taxon>
    </lineage>
</organism>